<keyword evidence="2" id="KW-0378">Hydrolase</keyword>
<proteinExistence type="predicted"/>
<dbReference type="PANTHER" id="PTHR43693:SF1">
    <property type="entry name" value="PROTEIN PHOSPHATASE CHEZ"/>
    <property type="match status" value="1"/>
</dbReference>
<evidence type="ECO:0000313" key="3">
    <source>
        <dbReference type="EMBL" id="SCW67817.1"/>
    </source>
</evidence>
<name>A0A1G4SFW7_9HYPH</name>
<evidence type="ECO:0000256" key="2">
    <source>
        <dbReference type="ARBA" id="ARBA00022801"/>
    </source>
</evidence>
<dbReference type="RefSeq" id="WP_091439179.1">
    <property type="nucleotide sequence ID" value="NZ_FMTP01000003.1"/>
</dbReference>
<dbReference type="Gene3D" id="3.40.1550.10">
    <property type="entry name" value="CheC-like"/>
    <property type="match status" value="1"/>
</dbReference>
<dbReference type="InterPro" id="IPR050992">
    <property type="entry name" value="CheZ_family_phosphatases"/>
</dbReference>
<dbReference type="GO" id="GO:0016787">
    <property type="term" value="F:hydrolase activity"/>
    <property type="evidence" value="ECO:0007669"/>
    <property type="project" value="UniProtKB-KW"/>
</dbReference>
<protein>
    <submittedName>
        <fullName evidence="3">Chemotaxis protein CheC</fullName>
    </submittedName>
</protein>
<dbReference type="SUPFAM" id="SSF103039">
    <property type="entry name" value="CheC-like"/>
    <property type="match status" value="1"/>
</dbReference>
<dbReference type="CDD" id="cd17910">
    <property type="entry name" value="CheC_ClassII"/>
    <property type="match status" value="1"/>
</dbReference>
<gene>
    <name evidence="3" type="ORF">SAMN05660859_2170</name>
</gene>
<dbReference type="InterPro" id="IPR028976">
    <property type="entry name" value="CheC-like_sf"/>
</dbReference>
<reference evidence="4" key="1">
    <citation type="submission" date="2016-10" db="EMBL/GenBank/DDBJ databases">
        <authorList>
            <person name="Varghese N."/>
            <person name="Submissions S."/>
        </authorList>
    </citation>
    <scope>NUCLEOTIDE SEQUENCE [LARGE SCALE GENOMIC DNA]</scope>
    <source>
        <strain evidence="4">CGMCC 1.1761</strain>
    </source>
</reference>
<dbReference type="EMBL" id="FMTP01000003">
    <property type="protein sequence ID" value="SCW67817.1"/>
    <property type="molecule type" value="Genomic_DNA"/>
</dbReference>
<dbReference type="GO" id="GO:0006935">
    <property type="term" value="P:chemotaxis"/>
    <property type="evidence" value="ECO:0007669"/>
    <property type="project" value="UniProtKB-KW"/>
</dbReference>
<sequence length="220" mass="23778">MSNQSPLALSELQIDALTELVNLGVSRAAVSLRELVGRQVLLSVPRVTLLSRDDAIEIVGATEEKQLVAVHQLFEGDITGRALLIFPEINSLELVRAVTGGGLPLEDIIELEQEALAETGNIILNGCLATIANMLHRSLKMSLPEILRGDSHDLFELAPAPESGDVVLFLYINFAVRERDIRGYIAMLMDMPSLAALEGLLDEFIERTAGGMAPEANAPV</sequence>
<keyword evidence="4" id="KW-1185">Reference proteome</keyword>
<dbReference type="PANTHER" id="PTHR43693">
    <property type="entry name" value="PROTEIN PHOSPHATASE CHEZ"/>
    <property type="match status" value="1"/>
</dbReference>
<dbReference type="STRING" id="177413.SAMN05660859_2170"/>
<keyword evidence="1" id="KW-0145">Chemotaxis</keyword>
<dbReference type="Proteomes" id="UP000198889">
    <property type="component" value="Unassembled WGS sequence"/>
</dbReference>
<dbReference type="AlphaFoldDB" id="A0A1G4SFW7"/>
<evidence type="ECO:0000256" key="1">
    <source>
        <dbReference type="ARBA" id="ARBA00022500"/>
    </source>
</evidence>
<accession>A0A1G4SFW7</accession>
<organism evidence="3 4">
    <name type="scientific">Ancylobacter rudongensis</name>
    <dbReference type="NCBI Taxonomy" id="177413"/>
    <lineage>
        <taxon>Bacteria</taxon>
        <taxon>Pseudomonadati</taxon>
        <taxon>Pseudomonadota</taxon>
        <taxon>Alphaproteobacteria</taxon>
        <taxon>Hyphomicrobiales</taxon>
        <taxon>Xanthobacteraceae</taxon>
        <taxon>Ancylobacter</taxon>
    </lineage>
</organism>
<evidence type="ECO:0000313" key="4">
    <source>
        <dbReference type="Proteomes" id="UP000198889"/>
    </source>
</evidence>